<dbReference type="EMBL" id="JAIWYP010000002">
    <property type="protein sequence ID" value="KAH3861147.1"/>
    <property type="molecule type" value="Genomic_DNA"/>
</dbReference>
<evidence type="ECO:0000256" key="1">
    <source>
        <dbReference type="SAM" id="MobiDB-lite"/>
    </source>
</evidence>
<sequence>MEMAMPPLQNAIRLATQGGTEMDSTGEKKPRQPKKTWRRTVEQELKNRASLCRQHL</sequence>
<organism evidence="2 3">
    <name type="scientific">Dreissena polymorpha</name>
    <name type="common">Zebra mussel</name>
    <name type="synonym">Mytilus polymorpha</name>
    <dbReference type="NCBI Taxonomy" id="45954"/>
    <lineage>
        <taxon>Eukaryota</taxon>
        <taxon>Metazoa</taxon>
        <taxon>Spiralia</taxon>
        <taxon>Lophotrochozoa</taxon>
        <taxon>Mollusca</taxon>
        <taxon>Bivalvia</taxon>
        <taxon>Autobranchia</taxon>
        <taxon>Heteroconchia</taxon>
        <taxon>Euheterodonta</taxon>
        <taxon>Imparidentia</taxon>
        <taxon>Neoheterodontei</taxon>
        <taxon>Myida</taxon>
        <taxon>Dreissenoidea</taxon>
        <taxon>Dreissenidae</taxon>
        <taxon>Dreissena</taxon>
    </lineage>
</organism>
<reference evidence="2" key="1">
    <citation type="journal article" date="2019" name="bioRxiv">
        <title>The Genome of the Zebra Mussel, Dreissena polymorpha: A Resource for Invasive Species Research.</title>
        <authorList>
            <person name="McCartney M.A."/>
            <person name="Auch B."/>
            <person name="Kono T."/>
            <person name="Mallez S."/>
            <person name="Zhang Y."/>
            <person name="Obille A."/>
            <person name="Becker A."/>
            <person name="Abrahante J.E."/>
            <person name="Garbe J."/>
            <person name="Badalamenti J.P."/>
            <person name="Herman A."/>
            <person name="Mangelson H."/>
            <person name="Liachko I."/>
            <person name="Sullivan S."/>
            <person name="Sone E.D."/>
            <person name="Koren S."/>
            <person name="Silverstein K.A.T."/>
            <person name="Beckman K.B."/>
            <person name="Gohl D.M."/>
        </authorList>
    </citation>
    <scope>NUCLEOTIDE SEQUENCE</scope>
    <source>
        <strain evidence="2">Duluth1</strain>
        <tissue evidence="2">Whole animal</tissue>
    </source>
</reference>
<comment type="caution">
    <text evidence="2">The sequence shown here is derived from an EMBL/GenBank/DDBJ whole genome shotgun (WGS) entry which is preliminary data.</text>
</comment>
<dbReference type="AlphaFoldDB" id="A0A9D4LP37"/>
<accession>A0A9D4LP37</accession>
<gene>
    <name evidence="2" type="ORF">DPMN_024075</name>
</gene>
<protein>
    <submittedName>
        <fullName evidence="2">Uncharacterized protein</fullName>
    </submittedName>
</protein>
<name>A0A9D4LP37_DREPO</name>
<proteinExistence type="predicted"/>
<reference evidence="2" key="2">
    <citation type="submission" date="2020-11" db="EMBL/GenBank/DDBJ databases">
        <authorList>
            <person name="McCartney M.A."/>
            <person name="Auch B."/>
            <person name="Kono T."/>
            <person name="Mallez S."/>
            <person name="Becker A."/>
            <person name="Gohl D.M."/>
            <person name="Silverstein K.A.T."/>
            <person name="Koren S."/>
            <person name="Bechman K.B."/>
            <person name="Herman A."/>
            <person name="Abrahante J.E."/>
            <person name="Garbe J."/>
        </authorList>
    </citation>
    <scope>NUCLEOTIDE SEQUENCE</scope>
    <source>
        <strain evidence="2">Duluth1</strain>
        <tissue evidence="2">Whole animal</tissue>
    </source>
</reference>
<keyword evidence="3" id="KW-1185">Reference proteome</keyword>
<feature type="region of interest" description="Disordered" evidence="1">
    <location>
        <begin position="15"/>
        <end position="39"/>
    </location>
</feature>
<dbReference type="Proteomes" id="UP000828390">
    <property type="component" value="Unassembled WGS sequence"/>
</dbReference>
<evidence type="ECO:0000313" key="3">
    <source>
        <dbReference type="Proteomes" id="UP000828390"/>
    </source>
</evidence>
<evidence type="ECO:0000313" key="2">
    <source>
        <dbReference type="EMBL" id="KAH3861147.1"/>
    </source>
</evidence>